<dbReference type="InterPro" id="IPR037185">
    <property type="entry name" value="EmrE-like"/>
</dbReference>
<evidence type="ECO:0000256" key="3">
    <source>
        <dbReference type="ARBA" id="ARBA00022989"/>
    </source>
</evidence>
<feature type="transmembrane region" description="Helical" evidence="5">
    <location>
        <begin position="153"/>
        <end position="173"/>
    </location>
</feature>
<evidence type="ECO:0000259" key="6">
    <source>
        <dbReference type="Pfam" id="PF00892"/>
    </source>
</evidence>
<evidence type="ECO:0000313" key="8">
    <source>
        <dbReference type="Proteomes" id="UP000076335"/>
    </source>
</evidence>
<feature type="transmembrane region" description="Helical" evidence="5">
    <location>
        <begin position="185"/>
        <end position="203"/>
    </location>
</feature>
<feature type="transmembrane region" description="Helical" evidence="5">
    <location>
        <begin position="95"/>
        <end position="116"/>
    </location>
</feature>
<dbReference type="AlphaFoldDB" id="A0A154L4W0"/>
<feature type="domain" description="EamA" evidence="6">
    <location>
        <begin position="11"/>
        <end position="141"/>
    </location>
</feature>
<dbReference type="Proteomes" id="UP000076335">
    <property type="component" value="Unassembled WGS sequence"/>
</dbReference>
<accession>A0A154L4W0</accession>
<feature type="transmembrane region" description="Helical" evidence="5">
    <location>
        <begin position="215"/>
        <end position="238"/>
    </location>
</feature>
<sequence length="320" mass="34135">MTRPGIREFALLFLLALMWGSSFTFIKIGVHAYSPLVVAAGRLSVAALVLWAFAFIRKSDLPKGRRAWWSTFFVALLGNAIPFFLISYGETEIDAGLAAILMSVVPLTTVALAHFVTHDEKLSTGKALGVALGTIGVIVLVGPETLTGLGGQLVFQLAVLIAAVCYAISSLVARNLRDQPRVGSAAVILTFAALMLAPFALFVDQPWNMGWDVDGALSILYLGIFPTGIAMFLILYLIARAGASFVVFNNYLVPAVGVMVGFLVLQELPQPTSVIALGVILAGIAVSQIRFGRKTVRDKDVAEIECDPVAPIMTAPDGKK</sequence>
<keyword evidence="3 5" id="KW-1133">Transmembrane helix</keyword>
<dbReference type="Pfam" id="PF00892">
    <property type="entry name" value="EamA"/>
    <property type="match status" value="2"/>
</dbReference>
<dbReference type="InterPro" id="IPR000620">
    <property type="entry name" value="EamA_dom"/>
</dbReference>
<reference evidence="7 8" key="1">
    <citation type="submission" date="2015-12" db="EMBL/GenBank/DDBJ databases">
        <title>Genome sequence of Thalassospira lucentensis MCCC 1A02072.</title>
        <authorList>
            <person name="Lu L."/>
            <person name="Lai Q."/>
            <person name="Shao Z."/>
            <person name="Qian P."/>
        </authorList>
    </citation>
    <scope>NUCLEOTIDE SEQUENCE [LARGE SCALE GENOMIC DNA]</scope>
    <source>
        <strain evidence="7 8">MCCC 1A02072</strain>
    </source>
</reference>
<dbReference type="Gene3D" id="1.10.3730.20">
    <property type="match status" value="1"/>
</dbReference>
<comment type="subcellular location">
    <subcellularLocation>
        <location evidence="1">Membrane</location>
        <topology evidence="1">Multi-pass membrane protein</topology>
    </subcellularLocation>
</comment>
<keyword evidence="4 5" id="KW-0472">Membrane</keyword>
<name>A0A154L4W0_9PROT</name>
<gene>
    <name evidence="7" type="ORF">AUP42_20665</name>
</gene>
<dbReference type="SUPFAM" id="SSF103481">
    <property type="entry name" value="Multidrug resistance efflux transporter EmrE"/>
    <property type="match status" value="2"/>
</dbReference>
<feature type="transmembrane region" description="Helical" evidence="5">
    <location>
        <begin position="68"/>
        <end position="89"/>
    </location>
</feature>
<keyword evidence="2 5" id="KW-0812">Transmembrane</keyword>
<evidence type="ECO:0000313" key="7">
    <source>
        <dbReference type="EMBL" id="KZB64190.1"/>
    </source>
</evidence>
<evidence type="ECO:0000256" key="2">
    <source>
        <dbReference type="ARBA" id="ARBA00022692"/>
    </source>
</evidence>
<dbReference type="OrthoDB" id="9810556at2"/>
<dbReference type="PANTHER" id="PTHR32322">
    <property type="entry name" value="INNER MEMBRANE TRANSPORTER"/>
    <property type="match status" value="1"/>
</dbReference>
<dbReference type="RefSeq" id="WP_062952165.1">
    <property type="nucleotide sequence ID" value="NZ_LPVY01000013.1"/>
</dbReference>
<evidence type="ECO:0000256" key="5">
    <source>
        <dbReference type="SAM" id="Phobius"/>
    </source>
</evidence>
<dbReference type="EMBL" id="LPVY01000013">
    <property type="protein sequence ID" value="KZB64190.1"/>
    <property type="molecule type" value="Genomic_DNA"/>
</dbReference>
<dbReference type="PANTHER" id="PTHR32322:SF9">
    <property type="entry name" value="AMINO-ACID METABOLITE EFFLUX PUMP-RELATED"/>
    <property type="match status" value="1"/>
</dbReference>
<feature type="transmembrane region" description="Helical" evidence="5">
    <location>
        <begin position="245"/>
        <end position="265"/>
    </location>
</feature>
<feature type="transmembrane region" description="Helical" evidence="5">
    <location>
        <begin position="271"/>
        <end position="289"/>
    </location>
</feature>
<evidence type="ECO:0000256" key="4">
    <source>
        <dbReference type="ARBA" id="ARBA00023136"/>
    </source>
</evidence>
<protein>
    <submittedName>
        <fullName evidence="7">Transporter</fullName>
    </submittedName>
</protein>
<dbReference type="GO" id="GO:0016020">
    <property type="term" value="C:membrane"/>
    <property type="evidence" value="ECO:0007669"/>
    <property type="project" value="UniProtKB-SubCell"/>
</dbReference>
<organism evidence="7 8">
    <name type="scientific">Thalassospira lucentensis</name>
    <dbReference type="NCBI Taxonomy" id="168935"/>
    <lineage>
        <taxon>Bacteria</taxon>
        <taxon>Pseudomonadati</taxon>
        <taxon>Pseudomonadota</taxon>
        <taxon>Alphaproteobacteria</taxon>
        <taxon>Rhodospirillales</taxon>
        <taxon>Thalassospiraceae</taxon>
        <taxon>Thalassospira</taxon>
    </lineage>
</organism>
<feature type="domain" description="EamA" evidence="6">
    <location>
        <begin position="157"/>
        <end position="286"/>
    </location>
</feature>
<feature type="transmembrane region" description="Helical" evidence="5">
    <location>
        <begin position="34"/>
        <end position="56"/>
    </location>
</feature>
<comment type="caution">
    <text evidence="7">The sequence shown here is derived from an EMBL/GenBank/DDBJ whole genome shotgun (WGS) entry which is preliminary data.</text>
</comment>
<feature type="transmembrane region" description="Helical" evidence="5">
    <location>
        <begin position="128"/>
        <end position="147"/>
    </location>
</feature>
<proteinExistence type="predicted"/>
<dbReference type="InterPro" id="IPR050638">
    <property type="entry name" value="AA-Vitamin_Transporters"/>
</dbReference>
<evidence type="ECO:0000256" key="1">
    <source>
        <dbReference type="ARBA" id="ARBA00004141"/>
    </source>
</evidence>